<dbReference type="EMBL" id="JAVFKD010000014">
    <property type="protein sequence ID" value="KAK5990685.1"/>
    <property type="molecule type" value="Genomic_DNA"/>
</dbReference>
<accession>A0ABR0SEW4</accession>
<comment type="caution">
    <text evidence="8">The sequence shown here is derived from an EMBL/GenBank/DDBJ whole genome shotgun (WGS) entry which is preliminary data.</text>
</comment>
<evidence type="ECO:0000256" key="1">
    <source>
        <dbReference type="ARBA" id="ARBA00005641"/>
    </source>
</evidence>
<keyword evidence="3 4" id="KW-0326">Glycosidase</keyword>
<feature type="transmembrane region" description="Helical" evidence="6">
    <location>
        <begin position="96"/>
        <end position="115"/>
    </location>
</feature>
<evidence type="ECO:0000256" key="4">
    <source>
        <dbReference type="RuleBase" id="RU361153"/>
    </source>
</evidence>
<dbReference type="InterPro" id="IPR017853">
    <property type="entry name" value="GH"/>
</dbReference>
<comment type="similarity">
    <text evidence="1 4">Belongs to the glycosyl hydrolase 5 (cellulase A) family.</text>
</comment>
<evidence type="ECO:0000259" key="7">
    <source>
        <dbReference type="Pfam" id="PF00150"/>
    </source>
</evidence>
<keyword evidence="6" id="KW-1133">Transmembrane helix</keyword>
<dbReference type="Pfam" id="PF00150">
    <property type="entry name" value="Cellulase"/>
    <property type="match status" value="1"/>
</dbReference>
<sequence>MAGGSLKMPGSSSGRRTSKRVHWARLSIDSTADIEEALPLFPLPSTRHSTDPEPSDDDDDDGSDSDAESDELAWAKQKRSTSSIRRTSTEGLRSRFAMALFMILVPLVIYIIHVWSNEARLNARWKPDVDTILFSQKPLPAPLERTRISNYTLPLRTKGRNIVDVEGRRFKLLSINWYGASDELFVPGGLDIQDRKVIAQTIKGLGFNSVRLPYSDELVIKNPVIEPHLVAANPDLAGLPALDVLEAVTTALTDAGIAVILNNHITSATWCCEANPCDAGWANDHLGPLCRVKQTEEQWIQHWETVMDRFVHNPLVIGADLRNEVRGLWGMMTWPKWAAAAERCGNRLLKLRPDLLIIVEGIQSANDVSGASKRPVELDVADRLVYSAHGYGWYGWGSWQGRYSQRSYKSFKKTIRRNWGYLLDQDIAPVWFGELGAPHEPSVGDVRYWKHLWKYLKAKDADFGYWALNPRKPKNNETETYGLVRDDWVTPVVDYRMKDMVEAMRK</sequence>
<keyword evidence="9" id="KW-1185">Reference proteome</keyword>
<dbReference type="Proteomes" id="UP001338125">
    <property type="component" value="Unassembled WGS sequence"/>
</dbReference>
<evidence type="ECO:0000256" key="3">
    <source>
        <dbReference type="ARBA" id="ARBA00023295"/>
    </source>
</evidence>
<dbReference type="InterPro" id="IPR001547">
    <property type="entry name" value="Glyco_hydro_5"/>
</dbReference>
<evidence type="ECO:0000313" key="9">
    <source>
        <dbReference type="Proteomes" id="UP001338125"/>
    </source>
</evidence>
<dbReference type="SUPFAM" id="SSF51445">
    <property type="entry name" value="(Trans)glycosidases"/>
    <property type="match status" value="1"/>
</dbReference>
<proteinExistence type="inferred from homology"/>
<keyword evidence="2 4" id="KW-0378">Hydrolase</keyword>
<feature type="compositionally biased region" description="Acidic residues" evidence="5">
    <location>
        <begin position="53"/>
        <end position="71"/>
    </location>
</feature>
<organism evidence="8 9">
    <name type="scientific">Cladobotryum mycophilum</name>
    <dbReference type="NCBI Taxonomy" id="491253"/>
    <lineage>
        <taxon>Eukaryota</taxon>
        <taxon>Fungi</taxon>
        <taxon>Dikarya</taxon>
        <taxon>Ascomycota</taxon>
        <taxon>Pezizomycotina</taxon>
        <taxon>Sordariomycetes</taxon>
        <taxon>Hypocreomycetidae</taxon>
        <taxon>Hypocreales</taxon>
        <taxon>Hypocreaceae</taxon>
        <taxon>Cladobotryum</taxon>
    </lineage>
</organism>
<evidence type="ECO:0000256" key="2">
    <source>
        <dbReference type="ARBA" id="ARBA00022801"/>
    </source>
</evidence>
<feature type="region of interest" description="Disordered" evidence="5">
    <location>
        <begin position="1"/>
        <end position="20"/>
    </location>
</feature>
<dbReference type="PANTHER" id="PTHR31263">
    <property type="entry name" value="CELLULASE FAMILY PROTEIN (AFU_ORTHOLOGUE AFUA_5G14560)"/>
    <property type="match status" value="1"/>
</dbReference>
<evidence type="ECO:0000256" key="6">
    <source>
        <dbReference type="SAM" id="Phobius"/>
    </source>
</evidence>
<protein>
    <submittedName>
        <fullName evidence="8">Endoglucanase E1</fullName>
    </submittedName>
</protein>
<gene>
    <name evidence="8" type="ORF">PT974_08954</name>
</gene>
<dbReference type="PANTHER" id="PTHR31263:SF0">
    <property type="entry name" value="CELLULASE FAMILY PROTEIN (AFU_ORTHOLOGUE AFUA_5G14560)"/>
    <property type="match status" value="1"/>
</dbReference>
<keyword evidence="6" id="KW-0472">Membrane</keyword>
<feature type="domain" description="Glycoside hydrolase family 5" evidence="7">
    <location>
        <begin position="194"/>
        <end position="470"/>
    </location>
</feature>
<evidence type="ECO:0000256" key="5">
    <source>
        <dbReference type="SAM" id="MobiDB-lite"/>
    </source>
</evidence>
<keyword evidence="6" id="KW-0812">Transmembrane</keyword>
<dbReference type="Gene3D" id="3.20.20.80">
    <property type="entry name" value="Glycosidases"/>
    <property type="match status" value="1"/>
</dbReference>
<name>A0ABR0SEW4_9HYPO</name>
<evidence type="ECO:0000313" key="8">
    <source>
        <dbReference type="EMBL" id="KAK5990685.1"/>
    </source>
</evidence>
<reference evidence="8 9" key="1">
    <citation type="submission" date="2024-01" db="EMBL/GenBank/DDBJ databases">
        <title>Complete genome of Cladobotryum mycophilum ATHUM6906.</title>
        <authorList>
            <person name="Christinaki A.C."/>
            <person name="Myridakis A.I."/>
            <person name="Kouvelis V.N."/>
        </authorList>
    </citation>
    <scope>NUCLEOTIDE SEQUENCE [LARGE SCALE GENOMIC DNA]</scope>
    <source>
        <strain evidence="8 9">ATHUM6906</strain>
    </source>
</reference>
<feature type="region of interest" description="Disordered" evidence="5">
    <location>
        <begin position="39"/>
        <end position="87"/>
    </location>
</feature>